<sequence>DYFCQFSFSSSAMMDWLRVATLWASIAYCYSQVIREDECQTFGVSFDWVVNGKLDRKIGMPNNHPLSIGQCTSRCVHFEEGDQGKTCKSINYNPDTQTCEILRDDLISALPDQIFDDVQRLNQNKQGWFHYSPRPDIKLVGPVCMNIGESGKNPCGTGQCIDNCEKYECKCPEGHGETEGVCVDPNADTLGTCRLTSLINESSGENPVEISVTSESAISFMGSTYSHNPDGQGCTFSSGPEDFLYEPKTCTFTNTAGTKFKFNQSKCDHIQIKELVGVYDKGKIFKSQIGVEGGFKIKLNNLDMVLRGTISEVNFSDPENPTVVGTIFDDLLKVEAVSKCSITFKNMAKNKEMVWNKLNCADNNENGYFGYGS</sequence>
<evidence type="ECO:0000256" key="1">
    <source>
        <dbReference type="SAM" id="SignalP"/>
    </source>
</evidence>
<dbReference type="Gene3D" id="3.50.4.10">
    <property type="entry name" value="Hepatocyte Growth Factor"/>
    <property type="match status" value="1"/>
</dbReference>
<protein>
    <recommendedName>
        <fullName evidence="2">Apple domain-containing protein</fullName>
    </recommendedName>
</protein>
<feature type="chain" id="PRO_5029761217" description="Apple domain-containing protein" evidence="1">
    <location>
        <begin position="32"/>
        <end position="373"/>
    </location>
</feature>
<name>A0A7M5X3E1_9CNID</name>
<dbReference type="Pfam" id="PF00024">
    <property type="entry name" value="PAN_1"/>
    <property type="match status" value="1"/>
</dbReference>
<feature type="signal peptide" evidence="1">
    <location>
        <begin position="1"/>
        <end position="31"/>
    </location>
</feature>
<dbReference type="Proteomes" id="UP000594262">
    <property type="component" value="Unplaced"/>
</dbReference>
<organism evidence="3 4">
    <name type="scientific">Clytia hemisphaerica</name>
    <dbReference type="NCBI Taxonomy" id="252671"/>
    <lineage>
        <taxon>Eukaryota</taxon>
        <taxon>Metazoa</taxon>
        <taxon>Cnidaria</taxon>
        <taxon>Hydrozoa</taxon>
        <taxon>Hydroidolina</taxon>
        <taxon>Leptothecata</taxon>
        <taxon>Obeliida</taxon>
        <taxon>Clytiidae</taxon>
        <taxon>Clytia</taxon>
    </lineage>
</organism>
<dbReference type="SUPFAM" id="SSF57414">
    <property type="entry name" value="Hairpin loop containing domain-like"/>
    <property type="match status" value="1"/>
</dbReference>
<evidence type="ECO:0000259" key="2">
    <source>
        <dbReference type="Pfam" id="PF00024"/>
    </source>
</evidence>
<dbReference type="AlphaFoldDB" id="A0A7M5X3E1"/>
<dbReference type="EnsemblMetazoa" id="CLYHEMT017333.1">
    <property type="protein sequence ID" value="CLYHEMP017333.1"/>
    <property type="gene ID" value="CLYHEMG017333"/>
</dbReference>
<feature type="domain" description="Apple" evidence="2">
    <location>
        <begin position="67"/>
        <end position="115"/>
    </location>
</feature>
<reference evidence="3" key="1">
    <citation type="submission" date="2021-01" db="UniProtKB">
        <authorList>
            <consortium name="EnsemblMetazoa"/>
        </authorList>
    </citation>
    <scope>IDENTIFICATION</scope>
</reference>
<accession>A0A7M5X3E1</accession>
<dbReference type="InterPro" id="IPR003609">
    <property type="entry name" value="Pan_app"/>
</dbReference>
<proteinExistence type="predicted"/>
<keyword evidence="4" id="KW-1185">Reference proteome</keyword>
<evidence type="ECO:0000313" key="4">
    <source>
        <dbReference type="Proteomes" id="UP000594262"/>
    </source>
</evidence>
<keyword evidence="1" id="KW-0732">Signal</keyword>
<evidence type="ECO:0000313" key="3">
    <source>
        <dbReference type="EnsemblMetazoa" id="CLYHEMP017333.1"/>
    </source>
</evidence>